<dbReference type="EMBL" id="UINC01097068">
    <property type="protein sequence ID" value="SVC54470.1"/>
    <property type="molecule type" value="Genomic_DNA"/>
</dbReference>
<sequence length="287" mass="32847">MANKGHYRRVGGSRQGIYVCSPGGKLLASINSLNPDDVLKTINDGLDKWNDLPSSERHLPENYKPQAMHRWEDSYPEKGLVLKSAKADVFTDPPMQSERGDRWNMDYVWFSKNEARLWLPPDPKKGDTYQLPTILKDRLFRFHMVDNVRGQTLPFAPQEIKEAHVQVKVIKQKKSNIQFKISGTSRAVAKGPWLLGENDWTPTHELDHSMETNLLGNATYDLELETFTEFEMVVLGKRRGKTQYNGRRSSPDTGRVGFLYSLAENQPSDRIAPAFVDLYNADWIIQP</sequence>
<organism evidence="1">
    <name type="scientific">marine metagenome</name>
    <dbReference type="NCBI Taxonomy" id="408172"/>
    <lineage>
        <taxon>unclassified sequences</taxon>
        <taxon>metagenomes</taxon>
        <taxon>ecological metagenomes</taxon>
    </lineage>
</organism>
<evidence type="ECO:0000313" key="1">
    <source>
        <dbReference type="EMBL" id="SVC54470.1"/>
    </source>
</evidence>
<protein>
    <submittedName>
        <fullName evidence="1">Uncharacterized protein</fullName>
    </submittedName>
</protein>
<reference evidence="1" key="1">
    <citation type="submission" date="2018-05" db="EMBL/GenBank/DDBJ databases">
        <authorList>
            <person name="Lanie J.A."/>
            <person name="Ng W.-L."/>
            <person name="Kazmierczak K.M."/>
            <person name="Andrzejewski T.M."/>
            <person name="Davidsen T.M."/>
            <person name="Wayne K.J."/>
            <person name="Tettelin H."/>
            <person name="Glass J.I."/>
            <person name="Rusch D."/>
            <person name="Podicherti R."/>
            <person name="Tsui H.-C.T."/>
            <person name="Winkler M.E."/>
        </authorList>
    </citation>
    <scope>NUCLEOTIDE SEQUENCE</scope>
</reference>
<gene>
    <name evidence="1" type="ORF">METZ01_LOCUS307324</name>
</gene>
<proteinExistence type="predicted"/>
<dbReference type="AlphaFoldDB" id="A0A382N113"/>
<accession>A0A382N113</accession>
<name>A0A382N113_9ZZZZ</name>